<evidence type="ECO:0000313" key="8">
    <source>
        <dbReference type="Proteomes" id="UP000494040"/>
    </source>
</evidence>
<keyword evidence="5" id="KW-0732">Signal</keyword>
<name>A0A8I6RG53_CIMLE</name>
<dbReference type="PANTHER" id="PTHR24276">
    <property type="entry name" value="POLYSERASE-RELATED"/>
    <property type="match status" value="1"/>
</dbReference>
<dbReference type="GO" id="GO:0006508">
    <property type="term" value="P:proteolysis"/>
    <property type="evidence" value="ECO:0007669"/>
    <property type="project" value="UniProtKB-KW"/>
</dbReference>
<reference evidence="7" key="1">
    <citation type="submission" date="2022-01" db="UniProtKB">
        <authorList>
            <consortium name="EnsemblMetazoa"/>
        </authorList>
    </citation>
    <scope>IDENTIFICATION</scope>
</reference>
<keyword evidence="1" id="KW-0645">Protease</keyword>
<keyword evidence="2" id="KW-0378">Hydrolase</keyword>
<dbReference type="EnsemblMetazoa" id="XM_014390131.1">
    <property type="protein sequence ID" value="XP_014245617.1"/>
    <property type="gene ID" value="LOC106664429"/>
</dbReference>
<feature type="chain" id="PRO_5035212931" description="Peptidase S1 domain-containing protein" evidence="5">
    <location>
        <begin position="21"/>
        <end position="309"/>
    </location>
</feature>
<dbReference type="RefSeq" id="XP_014245617.1">
    <property type="nucleotide sequence ID" value="XM_014390131.1"/>
</dbReference>
<keyword evidence="4" id="KW-1015">Disulfide bond</keyword>
<dbReference type="InterPro" id="IPR001254">
    <property type="entry name" value="Trypsin_dom"/>
</dbReference>
<evidence type="ECO:0000256" key="1">
    <source>
        <dbReference type="ARBA" id="ARBA00022670"/>
    </source>
</evidence>
<organism evidence="7 8">
    <name type="scientific">Cimex lectularius</name>
    <name type="common">Bed bug</name>
    <name type="synonym">Acanthia lectularia</name>
    <dbReference type="NCBI Taxonomy" id="79782"/>
    <lineage>
        <taxon>Eukaryota</taxon>
        <taxon>Metazoa</taxon>
        <taxon>Ecdysozoa</taxon>
        <taxon>Arthropoda</taxon>
        <taxon>Hexapoda</taxon>
        <taxon>Insecta</taxon>
        <taxon>Pterygota</taxon>
        <taxon>Neoptera</taxon>
        <taxon>Paraneoptera</taxon>
        <taxon>Hemiptera</taxon>
        <taxon>Heteroptera</taxon>
        <taxon>Panheteroptera</taxon>
        <taxon>Cimicomorpha</taxon>
        <taxon>Cimicidae</taxon>
        <taxon>Cimex</taxon>
    </lineage>
</organism>
<evidence type="ECO:0000256" key="4">
    <source>
        <dbReference type="ARBA" id="ARBA00023157"/>
    </source>
</evidence>
<feature type="signal peptide" evidence="5">
    <location>
        <begin position="1"/>
        <end position="20"/>
    </location>
</feature>
<evidence type="ECO:0000256" key="5">
    <source>
        <dbReference type="SAM" id="SignalP"/>
    </source>
</evidence>
<dbReference type="SMART" id="SM00020">
    <property type="entry name" value="Tryp_SPc"/>
    <property type="match status" value="1"/>
</dbReference>
<feature type="domain" description="Peptidase S1" evidence="6">
    <location>
        <begin position="35"/>
        <end position="309"/>
    </location>
</feature>
<keyword evidence="8" id="KW-1185">Reference proteome</keyword>
<evidence type="ECO:0000256" key="3">
    <source>
        <dbReference type="ARBA" id="ARBA00022825"/>
    </source>
</evidence>
<sequence>MRLVANTIFCLAFLFDNVVSQDDAGKDLGDGDLKIIGGQYASKGEFPYTVALKSHARCGGTLVKLDAIITAASCFYNGDQKVEASTVTVIAGALSIADPKETGYQESKLARFKTHEKYTGKGSGHDIAIGALEKAFVQSANVKTAVYASSKPEGLKDALYTIIEEDTSCVGLGWGNTGAFVSDEVSGGAESLKMVEMRVLPQRECRTAPGMEANEVCIATRRSADKGITDGDAGTTFACQGKFFGLNKGPSKYKIDQKEYEGAIVTVIWPYVNYFGLELNVATSYLHEHTFNLVLFSFIFVTTINRVIH</sequence>
<dbReference type="InterPro" id="IPR043504">
    <property type="entry name" value="Peptidase_S1_PA_chymotrypsin"/>
</dbReference>
<evidence type="ECO:0000259" key="6">
    <source>
        <dbReference type="PROSITE" id="PS50240"/>
    </source>
</evidence>
<dbReference type="PROSITE" id="PS50240">
    <property type="entry name" value="TRYPSIN_DOM"/>
    <property type="match status" value="1"/>
</dbReference>
<dbReference type="Pfam" id="PF00089">
    <property type="entry name" value="Trypsin"/>
    <property type="match status" value="1"/>
</dbReference>
<accession>A0A8I6RG53</accession>
<keyword evidence="3" id="KW-0720">Serine protease</keyword>
<dbReference type="OrthoDB" id="10061449at2759"/>
<dbReference type="PANTHER" id="PTHR24276:SF91">
    <property type="entry name" value="AT26814P-RELATED"/>
    <property type="match status" value="1"/>
</dbReference>
<evidence type="ECO:0000313" key="7">
    <source>
        <dbReference type="EnsemblMetazoa" id="XP_014245617.1"/>
    </source>
</evidence>
<dbReference type="GeneID" id="106664429"/>
<dbReference type="AlphaFoldDB" id="A0A8I6RG53"/>
<proteinExistence type="predicted"/>
<dbReference type="InterPro" id="IPR050430">
    <property type="entry name" value="Peptidase_S1"/>
</dbReference>
<dbReference type="KEGG" id="clec:106664429"/>
<dbReference type="Gene3D" id="2.40.10.10">
    <property type="entry name" value="Trypsin-like serine proteases"/>
    <property type="match status" value="1"/>
</dbReference>
<dbReference type="Proteomes" id="UP000494040">
    <property type="component" value="Unassembled WGS sequence"/>
</dbReference>
<dbReference type="GO" id="GO:0004252">
    <property type="term" value="F:serine-type endopeptidase activity"/>
    <property type="evidence" value="ECO:0007669"/>
    <property type="project" value="InterPro"/>
</dbReference>
<dbReference type="InterPro" id="IPR009003">
    <property type="entry name" value="Peptidase_S1_PA"/>
</dbReference>
<protein>
    <recommendedName>
        <fullName evidence="6">Peptidase S1 domain-containing protein</fullName>
    </recommendedName>
</protein>
<dbReference type="SUPFAM" id="SSF50494">
    <property type="entry name" value="Trypsin-like serine proteases"/>
    <property type="match status" value="1"/>
</dbReference>
<evidence type="ECO:0000256" key="2">
    <source>
        <dbReference type="ARBA" id="ARBA00022801"/>
    </source>
</evidence>